<accession>A0A6C0IV99</accession>
<dbReference type="Gene3D" id="2.60.120.260">
    <property type="entry name" value="Galactose-binding domain-like"/>
    <property type="match status" value="1"/>
</dbReference>
<reference evidence="1" key="1">
    <citation type="journal article" date="2020" name="Nature">
        <title>Giant virus diversity and host interactions through global metagenomics.</title>
        <authorList>
            <person name="Schulz F."/>
            <person name="Roux S."/>
            <person name="Paez-Espino D."/>
            <person name="Jungbluth S."/>
            <person name="Walsh D.A."/>
            <person name="Denef V.J."/>
            <person name="McMahon K.D."/>
            <person name="Konstantinidis K.T."/>
            <person name="Eloe-Fadrosh E.A."/>
            <person name="Kyrpides N.C."/>
            <person name="Woyke T."/>
        </authorList>
    </citation>
    <scope>NUCLEOTIDE SEQUENCE</scope>
    <source>
        <strain evidence="1">GVMAG-M-3300025138-11</strain>
    </source>
</reference>
<organism evidence="1">
    <name type="scientific">viral metagenome</name>
    <dbReference type="NCBI Taxonomy" id="1070528"/>
    <lineage>
        <taxon>unclassified sequences</taxon>
        <taxon>metagenomes</taxon>
        <taxon>organismal metagenomes</taxon>
    </lineage>
</organism>
<dbReference type="EMBL" id="MN740273">
    <property type="protein sequence ID" value="QHT97168.1"/>
    <property type="molecule type" value="Genomic_DNA"/>
</dbReference>
<protein>
    <submittedName>
        <fullName evidence="1">Uncharacterized protein</fullName>
    </submittedName>
</protein>
<proteinExistence type="predicted"/>
<evidence type="ECO:0000313" key="1">
    <source>
        <dbReference type="EMBL" id="QHT97168.1"/>
    </source>
</evidence>
<dbReference type="AlphaFoldDB" id="A0A6C0IV99"/>
<sequence>MTIHKFIIFFFILILLYFIFKPKNIENFSNLISNSDFKDGSFGSFTSNNIGSNYGHTIIKLLNPGESSYVLQQDKNSDGYKITSSIMPNTTYKLSVWLAYSIDWDGAKNLFKITQSKKTDKNTDIIHGGDLVESKTVNNLVWMKKEYTFTTSSDSDNRIEITIGFQPKSTVGFRYFTNITLQKFYHLLDKLPIKSGLMMFLSGHHSESLKNETLVWKDISMNANDLHFEKSITKNDSNSLILDNLGKLSSSNTLIPDENNFVIIWTGIFDEYSEGSFLEFDANNDYNKGLKIYYKNNIGVDNKIVIEIGKNKITYDIGIIQKYTQYALLKNETKLYLYIDGYNIVGDSQPILDYAINFNSNPVIFNGDKTLKGNIDFLLVYTNQITKDNIIDIKSYIHNYKINDKVLETPNICKKTINTKNIDNGIENYDDDNINNNNNNNNNNTNNNGNYNKIIEEEIESEEEESTIVKNSNQNLTQNIKYCPFDISKRNNPCFSSECNNNDFLNCDDSKCNKVVNSYCKENKDPYCEVINNKCNSSQEVLNSLEKQNNSSINTNKIINSTTNQINMKDYIKKDKIPCWGCNLK</sequence>
<name>A0A6C0IV99_9ZZZZ</name>